<reference evidence="2" key="1">
    <citation type="journal article" date="2019" name="Int. J. Syst. Evol. Microbiol.">
        <title>The Global Catalogue of Microorganisms (GCM) 10K type strain sequencing project: providing services to taxonomists for standard genome sequencing and annotation.</title>
        <authorList>
            <consortium name="The Broad Institute Genomics Platform"/>
            <consortium name="The Broad Institute Genome Sequencing Center for Infectious Disease"/>
            <person name="Wu L."/>
            <person name="Ma J."/>
        </authorList>
    </citation>
    <scope>NUCLEOTIDE SEQUENCE [LARGE SCALE GENOMIC DNA]</scope>
    <source>
        <strain evidence="2">JCM 16021</strain>
    </source>
</reference>
<proteinExistence type="predicted"/>
<dbReference type="Proteomes" id="UP001500575">
    <property type="component" value="Unassembled WGS sequence"/>
</dbReference>
<dbReference type="RefSeq" id="WP_344301889.1">
    <property type="nucleotide sequence ID" value="NZ_BAAAQQ010000002.1"/>
</dbReference>
<dbReference type="EMBL" id="BAAAQQ010000002">
    <property type="protein sequence ID" value="GAA2114882.1"/>
    <property type="molecule type" value="Genomic_DNA"/>
</dbReference>
<evidence type="ECO:0000313" key="2">
    <source>
        <dbReference type="Proteomes" id="UP001500575"/>
    </source>
</evidence>
<comment type="caution">
    <text evidence="1">The sequence shown here is derived from an EMBL/GenBank/DDBJ whole genome shotgun (WGS) entry which is preliminary data.</text>
</comment>
<sequence length="112" mass="11468">MAAAVQVFEPPLDQLVATADAVAQARPEVDPDLAREVFVEAATLLHNGLALDGLDEHDASAVVAGLCLDLVAEDPGAAIRARSEATLASPGDLHDAEAVAASYLVSASILRL</sequence>
<evidence type="ECO:0000313" key="1">
    <source>
        <dbReference type="EMBL" id="GAA2114882.1"/>
    </source>
</evidence>
<protein>
    <submittedName>
        <fullName evidence="1">Uncharacterized protein</fullName>
    </submittedName>
</protein>
<gene>
    <name evidence="1" type="ORF">GCM10009843_03680</name>
</gene>
<name>A0ABP5JH65_9ACTN</name>
<organism evidence="1 2">
    <name type="scientific">Nocardioides bigeumensis</name>
    <dbReference type="NCBI Taxonomy" id="433657"/>
    <lineage>
        <taxon>Bacteria</taxon>
        <taxon>Bacillati</taxon>
        <taxon>Actinomycetota</taxon>
        <taxon>Actinomycetes</taxon>
        <taxon>Propionibacteriales</taxon>
        <taxon>Nocardioidaceae</taxon>
        <taxon>Nocardioides</taxon>
    </lineage>
</organism>
<accession>A0ABP5JH65</accession>
<keyword evidence="2" id="KW-1185">Reference proteome</keyword>